<dbReference type="PANTHER" id="PTHR30055:SF243">
    <property type="entry name" value="HTH-TYPE TRANSCRIPTIONAL REGULATOR RV1816"/>
    <property type="match status" value="1"/>
</dbReference>
<dbReference type="PANTHER" id="PTHR30055">
    <property type="entry name" value="HTH-TYPE TRANSCRIPTIONAL REGULATOR RUTR"/>
    <property type="match status" value="1"/>
</dbReference>
<dbReference type="RefSeq" id="WP_128554864.1">
    <property type="nucleotide sequence ID" value="NZ_QUAK01000027.1"/>
</dbReference>
<protein>
    <submittedName>
        <fullName evidence="6">TetR/AcrR family transcriptional regulator</fullName>
    </submittedName>
</protein>
<reference evidence="6 7" key="1">
    <citation type="submission" date="2018-08" db="EMBL/GenBank/DDBJ databases">
        <title>Isolation, diversity and antifungal activity of Actinobacteria from wheat.</title>
        <authorList>
            <person name="Han C."/>
        </authorList>
    </citation>
    <scope>NUCLEOTIDE SEQUENCE [LARGE SCALE GENOMIC DNA]</scope>
    <source>
        <strain evidence="6 7">NEAU-YY421</strain>
    </source>
</reference>
<dbReference type="Proteomes" id="UP000263094">
    <property type="component" value="Unassembled WGS sequence"/>
</dbReference>
<dbReference type="SUPFAM" id="SSF48498">
    <property type="entry name" value="Tetracyclin repressor-like, C-terminal domain"/>
    <property type="match status" value="1"/>
</dbReference>
<dbReference type="PROSITE" id="PS50977">
    <property type="entry name" value="HTH_TETR_2"/>
    <property type="match status" value="1"/>
</dbReference>
<organism evidence="6 7">
    <name type="scientific">Streptomyces triticagri</name>
    <dbReference type="NCBI Taxonomy" id="2293568"/>
    <lineage>
        <taxon>Bacteria</taxon>
        <taxon>Bacillati</taxon>
        <taxon>Actinomycetota</taxon>
        <taxon>Actinomycetes</taxon>
        <taxon>Kitasatosporales</taxon>
        <taxon>Streptomycetaceae</taxon>
        <taxon>Streptomyces</taxon>
    </lineage>
</organism>
<evidence type="ECO:0000313" key="6">
    <source>
        <dbReference type="EMBL" id="RFU87522.1"/>
    </source>
</evidence>
<dbReference type="Gene3D" id="1.10.357.10">
    <property type="entry name" value="Tetracycline Repressor, domain 2"/>
    <property type="match status" value="1"/>
</dbReference>
<evidence type="ECO:0000313" key="7">
    <source>
        <dbReference type="Proteomes" id="UP000263094"/>
    </source>
</evidence>
<sequence length="246" mass="26524">MTSTATRADGAPAVSSLRDRRRAAATAEILDAAERQITERGPAALSLRAVARDLGMTVQALYHYFPNRAALVTSLITKTYDDLAHAVQTAIDEAPDGAELPGLVVAAEAYRGWAVAHPERFQLIYGTPLRDYAAPEEGPTTKATRRLSAIFQRELFAGYTTAQLAAARTPELSPTLLADFAHLAPADGPNSLPAPAIALMLSAWGHMHGLVTLEVFGHTSFIGDHQAEIFRMSMHSLAADIRRRID</sequence>
<dbReference type="OrthoDB" id="3210322at2"/>
<dbReference type="GO" id="GO:0000976">
    <property type="term" value="F:transcription cis-regulatory region binding"/>
    <property type="evidence" value="ECO:0007669"/>
    <property type="project" value="TreeGrafter"/>
</dbReference>
<dbReference type="GO" id="GO:0003700">
    <property type="term" value="F:DNA-binding transcription factor activity"/>
    <property type="evidence" value="ECO:0007669"/>
    <property type="project" value="TreeGrafter"/>
</dbReference>
<accession>A0A372M996</accession>
<dbReference type="Pfam" id="PF13305">
    <property type="entry name" value="TetR_C_33"/>
    <property type="match status" value="1"/>
</dbReference>
<keyword evidence="3" id="KW-0804">Transcription</keyword>
<dbReference type="InterPro" id="IPR025996">
    <property type="entry name" value="MT1864/Rv1816-like_C"/>
</dbReference>
<feature type="DNA-binding region" description="H-T-H motif" evidence="4">
    <location>
        <begin position="46"/>
        <end position="65"/>
    </location>
</feature>
<comment type="caution">
    <text evidence="6">The sequence shown here is derived from an EMBL/GenBank/DDBJ whole genome shotgun (WGS) entry which is preliminary data.</text>
</comment>
<evidence type="ECO:0000256" key="1">
    <source>
        <dbReference type="ARBA" id="ARBA00023015"/>
    </source>
</evidence>
<evidence type="ECO:0000259" key="5">
    <source>
        <dbReference type="PROSITE" id="PS50977"/>
    </source>
</evidence>
<evidence type="ECO:0000256" key="4">
    <source>
        <dbReference type="PROSITE-ProRule" id="PRU00335"/>
    </source>
</evidence>
<proteinExistence type="predicted"/>
<feature type="domain" description="HTH tetR-type" evidence="5">
    <location>
        <begin position="23"/>
        <end position="83"/>
    </location>
</feature>
<dbReference type="InterPro" id="IPR050109">
    <property type="entry name" value="HTH-type_TetR-like_transc_reg"/>
</dbReference>
<evidence type="ECO:0000256" key="2">
    <source>
        <dbReference type="ARBA" id="ARBA00023125"/>
    </source>
</evidence>
<keyword evidence="1" id="KW-0805">Transcription regulation</keyword>
<dbReference type="SUPFAM" id="SSF46689">
    <property type="entry name" value="Homeodomain-like"/>
    <property type="match status" value="1"/>
</dbReference>
<dbReference type="InterPro" id="IPR009057">
    <property type="entry name" value="Homeodomain-like_sf"/>
</dbReference>
<keyword evidence="7" id="KW-1185">Reference proteome</keyword>
<gene>
    <name evidence="6" type="ORF">DY218_06055</name>
</gene>
<dbReference type="AlphaFoldDB" id="A0A372M996"/>
<name>A0A372M996_9ACTN</name>
<dbReference type="Pfam" id="PF00440">
    <property type="entry name" value="TetR_N"/>
    <property type="match status" value="1"/>
</dbReference>
<evidence type="ECO:0000256" key="3">
    <source>
        <dbReference type="ARBA" id="ARBA00023163"/>
    </source>
</evidence>
<dbReference type="PRINTS" id="PR00455">
    <property type="entry name" value="HTHTETR"/>
</dbReference>
<keyword evidence="2 4" id="KW-0238">DNA-binding</keyword>
<dbReference type="InterPro" id="IPR036271">
    <property type="entry name" value="Tet_transcr_reg_TetR-rel_C_sf"/>
</dbReference>
<dbReference type="InterPro" id="IPR001647">
    <property type="entry name" value="HTH_TetR"/>
</dbReference>
<dbReference type="EMBL" id="QUAK01000027">
    <property type="protein sequence ID" value="RFU87522.1"/>
    <property type="molecule type" value="Genomic_DNA"/>
</dbReference>